<keyword evidence="1" id="KW-0472">Membrane</keyword>
<keyword evidence="3" id="KW-1185">Reference proteome</keyword>
<evidence type="ECO:0000313" key="2">
    <source>
        <dbReference type="EMBL" id="MDS0292718.1"/>
    </source>
</evidence>
<keyword evidence="1" id="KW-0812">Transmembrane</keyword>
<organism evidence="2 3">
    <name type="scientific">Halogeometricum luteum</name>
    <dbReference type="NCBI Taxonomy" id="2950537"/>
    <lineage>
        <taxon>Archaea</taxon>
        <taxon>Methanobacteriati</taxon>
        <taxon>Methanobacteriota</taxon>
        <taxon>Stenosarchaea group</taxon>
        <taxon>Halobacteria</taxon>
        <taxon>Halobacteriales</taxon>
        <taxon>Haloferacaceae</taxon>
        <taxon>Halogeometricum</taxon>
    </lineage>
</organism>
<accession>A0ABU2FXR6</accession>
<reference evidence="2 3" key="1">
    <citation type="submission" date="2022-06" db="EMBL/GenBank/DDBJ databases">
        <title>Halogeometricum sp. a new haloarchaeum isolate from saline soil.</title>
        <authorList>
            <person name="Strakova D."/>
            <person name="Galisteo C."/>
            <person name="Sanchez-Porro C."/>
            <person name="Ventosa A."/>
        </authorList>
    </citation>
    <scope>NUCLEOTIDE SEQUENCE [LARGE SCALE GENOMIC DNA]</scope>
    <source>
        <strain evidence="3">S3BR25-2</strain>
    </source>
</reference>
<feature type="transmembrane region" description="Helical" evidence="1">
    <location>
        <begin position="24"/>
        <end position="44"/>
    </location>
</feature>
<gene>
    <name evidence="2" type="ORF">NDI79_00880</name>
</gene>
<dbReference type="RefSeq" id="WP_310926561.1">
    <property type="nucleotide sequence ID" value="NZ_JAMQOQ010000001.1"/>
</dbReference>
<dbReference type="Pfam" id="PF24364">
    <property type="entry name" value="DUF7520"/>
    <property type="match status" value="1"/>
</dbReference>
<dbReference type="InterPro" id="IPR055942">
    <property type="entry name" value="DUF7520"/>
</dbReference>
<evidence type="ECO:0000256" key="1">
    <source>
        <dbReference type="SAM" id="Phobius"/>
    </source>
</evidence>
<comment type="caution">
    <text evidence="2">The sequence shown here is derived from an EMBL/GenBank/DDBJ whole genome shotgun (WGS) entry which is preliminary data.</text>
</comment>
<keyword evidence="1" id="KW-1133">Transmembrane helix</keyword>
<sequence length="99" mass="10258">MPPESDTVTEPVTAEAEDGRGRSILLAVGVCVVALSGVLGFFIGSNGAEAVPRSALFGGLLVIPTTPLAMTTYAVALSTLVLLVLFGLVELVSRREDDR</sequence>
<feature type="transmembrane region" description="Helical" evidence="1">
    <location>
        <begin position="56"/>
        <end position="89"/>
    </location>
</feature>
<name>A0ABU2FXR6_9EURY</name>
<dbReference type="Proteomes" id="UP001254813">
    <property type="component" value="Unassembled WGS sequence"/>
</dbReference>
<dbReference type="EMBL" id="JAMQOQ010000001">
    <property type="protein sequence ID" value="MDS0292718.1"/>
    <property type="molecule type" value="Genomic_DNA"/>
</dbReference>
<protein>
    <recommendedName>
        <fullName evidence="4">Cox cluster protein</fullName>
    </recommendedName>
</protein>
<proteinExistence type="predicted"/>
<evidence type="ECO:0000313" key="3">
    <source>
        <dbReference type="Proteomes" id="UP001254813"/>
    </source>
</evidence>
<evidence type="ECO:0008006" key="4">
    <source>
        <dbReference type="Google" id="ProtNLM"/>
    </source>
</evidence>